<comment type="caution">
    <text evidence="4">The sequence shown here is derived from an EMBL/GenBank/DDBJ whole genome shotgun (WGS) entry which is preliminary data.</text>
</comment>
<dbReference type="InterPro" id="IPR001806">
    <property type="entry name" value="Small_GTPase"/>
</dbReference>
<feature type="transmembrane region" description="Helical" evidence="3">
    <location>
        <begin position="127"/>
        <end position="146"/>
    </location>
</feature>
<keyword evidence="3" id="KW-0472">Membrane</keyword>
<accession>A0ABP1GSL7</accession>
<dbReference type="Proteomes" id="UP001642409">
    <property type="component" value="Unassembled WGS sequence"/>
</dbReference>
<dbReference type="SUPFAM" id="SSF52540">
    <property type="entry name" value="P-loop containing nucleoside triphosphate hydrolases"/>
    <property type="match status" value="1"/>
</dbReference>
<reference evidence="4 5" key="1">
    <citation type="submission" date="2024-07" db="EMBL/GenBank/DDBJ databases">
        <authorList>
            <person name="Akdeniz Z."/>
        </authorList>
    </citation>
    <scope>NUCLEOTIDE SEQUENCE [LARGE SCALE GENOMIC DNA]</scope>
</reference>
<dbReference type="NCBIfam" id="TIGR00231">
    <property type="entry name" value="small_GTP"/>
    <property type="match status" value="1"/>
</dbReference>
<dbReference type="Pfam" id="PF00071">
    <property type="entry name" value="Ras"/>
    <property type="match status" value="1"/>
</dbReference>
<evidence type="ECO:0000256" key="2">
    <source>
        <dbReference type="ARBA" id="ARBA00023134"/>
    </source>
</evidence>
<feature type="transmembrane region" description="Helical" evidence="3">
    <location>
        <begin position="180"/>
        <end position="208"/>
    </location>
</feature>
<keyword evidence="1" id="KW-0547">Nucleotide-binding</keyword>
<evidence type="ECO:0000256" key="1">
    <source>
        <dbReference type="ARBA" id="ARBA00022741"/>
    </source>
</evidence>
<dbReference type="SMART" id="SM00174">
    <property type="entry name" value="RHO"/>
    <property type="match status" value="1"/>
</dbReference>
<dbReference type="PRINTS" id="PR00449">
    <property type="entry name" value="RASTRNSFRMNG"/>
</dbReference>
<keyword evidence="2" id="KW-0342">GTP-binding</keyword>
<protein>
    <submittedName>
        <fullName evidence="4">Rac/Rho-like_protein</fullName>
    </submittedName>
</protein>
<dbReference type="InterPro" id="IPR003578">
    <property type="entry name" value="Small_GTPase_Rho"/>
</dbReference>
<proteinExistence type="predicted"/>
<keyword evidence="3" id="KW-1133">Transmembrane helix</keyword>
<gene>
    <name evidence="4" type="ORF">HINF_LOCUS4950</name>
</gene>
<name>A0ABP1GSL7_9EUKA</name>
<keyword evidence="5" id="KW-1185">Reference proteome</keyword>
<keyword evidence="3" id="KW-0812">Transmembrane</keyword>
<dbReference type="InterPro" id="IPR027417">
    <property type="entry name" value="P-loop_NTPase"/>
</dbReference>
<dbReference type="InterPro" id="IPR005225">
    <property type="entry name" value="Small_GTP-bd"/>
</dbReference>
<evidence type="ECO:0000313" key="5">
    <source>
        <dbReference type="Proteomes" id="UP001642409"/>
    </source>
</evidence>
<evidence type="ECO:0000256" key="3">
    <source>
        <dbReference type="SAM" id="Phobius"/>
    </source>
</evidence>
<dbReference type="EMBL" id="CAXDID020000009">
    <property type="protein sequence ID" value="CAL5978776.1"/>
    <property type="molecule type" value="Genomic_DNA"/>
</dbReference>
<evidence type="ECO:0000313" key="4">
    <source>
        <dbReference type="EMBL" id="CAL5978776.1"/>
    </source>
</evidence>
<feature type="transmembrane region" description="Helical" evidence="3">
    <location>
        <begin position="214"/>
        <end position="232"/>
    </location>
</feature>
<feature type="transmembrane region" description="Helical" evidence="3">
    <location>
        <begin position="152"/>
        <end position="173"/>
    </location>
</feature>
<dbReference type="PANTHER" id="PTHR24072">
    <property type="entry name" value="RHO FAMILY GTPASE"/>
    <property type="match status" value="1"/>
</dbReference>
<organism evidence="4 5">
    <name type="scientific">Hexamita inflata</name>
    <dbReference type="NCBI Taxonomy" id="28002"/>
    <lineage>
        <taxon>Eukaryota</taxon>
        <taxon>Metamonada</taxon>
        <taxon>Diplomonadida</taxon>
        <taxon>Hexamitidae</taxon>
        <taxon>Hexamitinae</taxon>
        <taxon>Hexamita</taxon>
    </lineage>
</organism>
<dbReference type="Gene3D" id="3.40.50.300">
    <property type="entry name" value="P-loop containing nucleotide triphosphate hydrolases"/>
    <property type="match status" value="1"/>
</dbReference>
<sequence length="282" mass="33806">MENNIKIVMVGDSGAGKTSLIMSMSNLPFPTEYIPTVFHNSINITHNNINYTIRIMDIVGHDDYDPIIPPNYQDNDLFIFCASNSDQLSSLKSKWFVKMKQPQNIIFVHTKCDINGITDNQIKEMSLVLVWGWLFFCFCGFFFLFWVFLWVFVLGCLCLLFVFFWCLWGWVVFGGFFWVWVCFFFGWCFLFVFFVCVVFLFCFLVFFWCCVGWVVGWVVFCGWWVVFYWVNLNDFGISQSRKQWRTFSFNLNRELKMKYWYFAQLELQFRQLQSLSFSIFKQ</sequence>